<dbReference type="InterPro" id="IPR003340">
    <property type="entry name" value="B3_DNA-bd"/>
</dbReference>
<dbReference type="PANTHER" id="PTHR31674">
    <property type="entry name" value="B3 DOMAIN-CONTAINING PROTEIN REM-LIKE 3-RELATED"/>
    <property type="match status" value="1"/>
</dbReference>
<evidence type="ECO:0000256" key="2">
    <source>
        <dbReference type="ARBA" id="ARBA00023015"/>
    </source>
</evidence>
<evidence type="ECO:0000313" key="8">
    <source>
        <dbReference type="Proteomes" id="UP001229421"/>
    </source>
</evidence>
<evidence type="ECO:0000256" key="4">
    <source>
        <dbReference type="ARBA" id="ARBA00023163"/>
    </source>
</evidence>
<dbReference type="PANTHER" id="PTHR31674:SF96">
    <property type="entry name" value="B3 DOMAIN-CONTAINING PROTEIN REM-LIKE 3-RELATED"/>
    <property type="match status" value="1"/>
</dbReference>
<dbReference type="AlphaFoldDB" id="A0AAD8L1I4"/>
<dbReference type="GO" id="GO:0005634">
    <property type="term" value="C:nucleus"/>
    <property type="evidence" value="ECO:0007669"/>
    <property type="project" value="UniProtKB-SubCell"/>
</dbReference>
<evidence type="ECO:0000256" key="3">
    <source>
        <dbReference type="ARBA" id="ARBA00023125"/>
    </source>
</evidence>
<evidence type="ECO:0000256" key="5">
    <source>
        <dbReference type="ARBA" id="ARBA00023242"/>
    </source>
</evidence>
<organism evidence="7 8">
    <name type="scientific">Tagetes erecta</name>
    <name type="common">African marigold</name>
    <dbReference type="NCBI Taxonomy" id="13708"/>
    <lineage>
        <taxon>Eukaryota</taxon>
        <taxon>Viridiplantae</taxon>
        <taxon>Streptophyta</taxon>
        <taxon>Embryophyta</taxon>
        <taxon>Tracheophyta</taxon>
        <taxon>Spermatophyta</taxon>
        <taxon>Magnoliopsida</taxon>
        <taxon>eudicotyledons</taxon>
        <taxon>Gunneridae</taxon>
        <taxon>Pentapetalae</taxon>
        <taxon>asterids</taxon>
        <taxon>campanulids</taxon>
        <taxon>Asterales</taxon>
        <taxon>Asteraceae</taxon>
        <taxon>Asteroideae</taxon>
        <taxon>Heliantheae alliance</taxon>
        <taxon>Tageteae</taxon>
        <taxon>Tagetes</taxon>
    </lineage>
</organism>
<dbReference type="SUPFAM" id="SSF101936">
    <property type="entry name" value="DNA-binding pseudobarrel domain"/>
    <property type="match status" value="2"/>
</dbReference>
<dbReference type="InterPro" id="IPR039218">
    <property type="entry name" value="REM_fam"/>
</dbReference>
<dbReference type="GO" id="GO:0003677">
    <property type="term" value="F:DNA binding"/>
    <property type="evidence" value="ECO:0007669"/>
    <property type="project" value="UniProtKB-KW"/>
</dbReference>
<dbReference type="InterPro" id="IPR015300">
    <property type="entry name" value="DNA-bd_pseudobarrel_sf"/>
</dbReference>
<dbReference type="Gene3D" id="2.40.330.10">
    <property type="entry name" value="DNA-binding pseudobarrel domain"/>
    <property type="match status" value="2"/>
</dbReference>
<keyword evidence="8" id="KW-1185">Reference proteome</keyword>
<comment type="caution">
    <text evidence="7">The sequence shown here is derived from an EMBL/GenBank/DDBJ whole genome shotgun (WGS) entry which is preliminary data.</text>
</comment>
<dbReference type="EMBL" id="JAUHHV010000003">
    <property type="protein sequence ID" value="KAK1429640.1"/>
    <property type="molecule type" value="Genomic_DNA"/>
</dbReference>
<gene>
    <name evidence="7" type="ORF">QVD17_11854</name>
</gene>
<evidence type="ECO:0000256" key="1">
    <source>
        <dbReference type="ARBA" id="ARBA00004123"/>
    </source>
</evidence>
<keyword evidence="5" id="KW-0539">Nucleus</keyword>
<keyword evidence="4" id="KW-0804">Transcription</keyword>
<dbReference type="Pfam" id="PF02362">
    <property type="entry name" value="B3"/>
    <property type="match status" value="2"/>
</dbReference>
<name>A0AAD8L1I4_TARER</name>
<dbReference type="CDD" id="cd10017">
    <property type="entry name" value="B3_DNA"/>
    <property type="match status" value="2"/>
</dbReference>
<evidence type="ECO:0000259" key="6">
    <source>
        <dbReference type="SMART" id="SM01019"/>
    </source>
</evidence>
<proteinExistence type="predicted"/>
<feature type="domain" description="TF-B3" evidence="6">
    <location>
        <begin position="7"/>
        <end position="94"/>
    </location>
</feature>
<sequence>MKAPSHFFKFIPPASNSHLQSIPKKFALANGLSGGEMVFMNVDNEGSWTVKLRNEFGKHFCIQRGLREFCTGIGLQKGESFRFELIHNGKKPAAVNIPLAFARSNKLNMRNCEVCLKDENQRLWPAQLCDSGGHVRIFGLRGMMIANELKEGDDFILELLDNGDKPFMNFHRNGNEVATNAFV</sequence>
<dbReference type="SMART" id="SM01019">
    <property type="entry name" value="B3"/>
    <property type="match status" value="2"/>
</dbReference>
<dbReference type="Proteomes" id="UP001229421">
    <property type="component" value="Unassembled WGS sequence"/>
</dbReference>
<accession>A0AAD8L1I4</accession>
<comment type="subcellular location">
    <subcellularLocation>
        <location evidence="1">Nucleus</location>
    </subcellularLocation>
</comment>
<keyword evidence="2" id="KW-0805">Transcription regulation</keyword>
<protein>
    <recommendedName>
        <fullName evidence="6">TF-B3 domain-containing protein</fullName>
    </recommendedName>
</protein>
<feature type="domain" description="TF-B3" evidence="6">
    <location>
        <begin position="95"/>
        <end position="174"/>
    </location>
</feature>
<evidence type="ECO:0000313" key="7">
    <source>
        <dbReference type="EMBL" id="KAK1429640.1"/>
    </source>
</evidence>
<keyword evidence="3" id="KW-0238">DNA-binding</keyword>
<reference evidence="7" key="1">
    <citation type="journal article" date="2023" name="bioRxiv">
        <title>Improved chromosome-level genome assembly for marigold (Tagetes erecta).</title>
        <authorList>
            <person name="Jiang F."/>
            <person name="Yuan L."/>
            <person name="Wang S."/>
            <person name="Wang H."/>
            <person name="Xu D."/>
            <person name="Wang A."/>
            <person name="Fan W."/>
        </authorList>
    </citation>
    <scope>NUCLEOTIDE SEQUENCE</scope>
    <source>
        <strain evidence="7">WSJ</strain>
        <tissue evidence="7">Leaf</tissue>
    </source>
</reference>